<dbReference type="EMBL" id="JAIXMP010000032">
    <property type="protein sequence ID" value="KAI9250585.1"/>
    <property type="molecule type" value="Genomic_DNA"/>
</dbReference>
<keyword evidence="1" id="KW-0732">Signal</keyword>
<name>A0AAD5K293_9FUNG</name>
<keyword evidence="3" id="KW-1185">Reference proteome</keyword>
<evidence type="ECO:0000313" key="3">
    <source>
        <dbReference type="Proteomes" id="UP001209540"/>
    </source>
</evidence>
<accession>A0AAD5K293</accession>
<evidence type="ECO:0000256" key="1">
    <source>
        <dbReference type="SAM" id="SignalP"/>
    </source>
</evidence>
<proteinExistence type="predicted"/>
<sequence>MRCWFLLILTALSTIVNGLPTTTTFLEQSTTTTIITNTDLQQPSFDTFPVDVSRYAQLLSTHLLFDHLENAFYMLSKKISLQFRDSIHVNVNFAPHSHGLRQQTDFSLSSSPIDVQILKGQLKGAVGSFIEDKFPAVWSRHAVALDRASLQSYIELVVHKLCAYEEHHSSNDNDETTATVSNVCLETHARQFLSSIDRYLGNHVKRTMADIVSFELPVLFDTTRAQVQDIVKHFNQHVLSEEEDHLELVLEADHTEWWVPSEINEVLETVVHWQTPNNELLQQQQQQVDTSNNNNQHQYNRPKTNPSTMFSAVHHFATLARVSLEQA</sequence>
<feature type="chain" id="PRO_5042251128" evidence="1">
    <location>
        <begin position="19"/>
        <end position="327"/>
    </location>
</feature>
<protein>
    <submittedName>
        <fullName evidence="2">Uncharacterized protein</fullName>
    </submittedName>
</protein>
<feature type="signal peptide" evidence="1">
    <location>
        <begin position="1"/>
        <end position="18"/>
    </location>
</feature>
<dbReference type="Proteomes" id="UP001209540">
    <property type="component" value="Unassembled WGS sequence"/>
</dbReference>
<reference evidence="2" key="2">
    <citation type="submission" date="2023-02" db="EMBL/GenBank/DDBJ databases">
        <authorList>
            <consortium name="DOE Joint Genome Institute"/>
            <person name="Mondo S.J."/>
            <person name="Chang Y."/>
            <person name="Wang Y."/>
            <person name="Ahrendt S."/>
            <person name="Andreopoulos W."/>
            <person name="Barry K."/>
            <person name="Beard J."/>
            <person name="Benny G.L."/>
            <person name="Blankenship S."/>
            <person name="Bonito G."/>
            <person name="Cuomo C."/>
            <person name="Desiro A."/>
            <person name="Gervers K.A."/>
            <person name="Hundley H."/>
            <person name="Kuo A."/>
            <person name="LaButti K."/>
            <person name="Lang B.F."/>
            <person name="Lipzen A."/>
            <person name="O'Donnell K."/>
            <person name="Pangilinan J."/>
            <person name="Reynolds N."/>
            <person name="Sandor L."/>
            <person name="Smith M.W."/>
            <person name="Tsang A."/>
            <person name="Grigoriev I.V."/>
            <person name="Stajich J.E."/>
            <person name="Spatafora J.W."/>
        </authorList>
    </citation>
    <scope>NUCLEOTIDE SEQUENCE</scope>
    <source>
        <strain evidence="2">RSA 2281</strain>
    </source>
</reference>
<dbReference type="AlphaFoldDB" id="A0AAD5K293"/>
<reference evidence="2" key="1">
    <citation type="journal article" date="2022" name="IScience">
        <title>Evolution of zygomycete secretomes and the origins of terrestrial fungal ecologies.</title>
        <authorList>
            <person name="Chang Y."/>
            <person name="Wang Y."/>
            <person name="Mondo S."/>
            <person name="Ahrendt S."/>
            <person name="Andreopoulos W."/>
            <person name="Barry K."/>
            <person name="Beard J."/>
            <person name="Benny G.L."/>
            <person name="Blankenship S."/>
            <person name="Bonito G."/>
            <person name="Cuomo C."/>
            <person name="Desiro A."/>
            <person name="Gervers K.A."/>
            <person name="Hundley H."/>
            <person name="Kuo A."/>
            <person name="LaButti K."/>
            <person name="Lang B.F."/>
            <person name="Lipzen A."/>
            <person name="O'Donnell K."/>
            <person name="Pangilinan J."/>
            <person name="Reynolds N."/>
            <person name="Sandor L."/>
            <person name="Smith M.E."/>
            <person name="Tsang A."/>
            <person name="Grigoriev I.V."/>
            <person name="Stajich J.E."/>
            <person name="Spatafora J.W."/>
        </authorList>
    </citation>
    <scope>NUCLEOTIDE SEQUENCE</scope>
    <source>
        <strain evidence="2">RSA 2281</strain>
    </source>
</reference>
<gene>
    <name evidence="2" type="ORF">BDA99DRAFT_522896</name>
</gene>
<organism evidence="2 3">
    <name type="scientific">Phascolomyces articulosus</name>
    <dbReference type="NCBI Taxonomy" id="60185"/>
    <lineage>
        <taxon>Eukaryota</taxon>
        <taxon>Fungi</taxon>
        <taxon>Fungi incertae sedis</taxon>
        <taxon>Mucoromycota</taxon>
        <taxon>Mucoromycotina</taxon>
        <taxon>Mucoromycetes</taxon>
        <taxon>Mucorales</taxon>
        <taxon>Lichtheimiaceae</taxon>
        <taxon>Phascolomyces</taxon>
    </lineage>
</organism>
<evidence type="ECO:0000313" key="2">
    <source>
        <dbReference type="EMBL" id="KAI9250585.1"/>
    </source>
</evidence>
<comment type="caution">
    <text evidence="2">The sequence shown here is derived from an EMBL/GenBank/DDBJ whole genome shotgun (WGS) entry which is preliminary data.</text>
</comment>